<keyword evidence="5" id="KW-0106">Calcium</keyword>
<dbReference type="Gene3D" id="3.10.100.10">
    <property type="entry name" value="Mannose-Binding Protein A, subunit A"/>
    <property type="match status" value="1"/>
</dbReference>
<feature type="compositionally biased region" description="Low complexity" evidence="9">
    <location>
        <begin position="646"/>
        <end position="666"/>
    </location>
</feature>
<dbReference type="PANTHER" id="PTHR46393">
    <property type="entry name" value="SUSHI DOMAIN-CONTAINING PROTEIN"/>
    <property type="match status" value="1"/>
</dbReference>
<feature type="disulfide bond" evidence="8">
    <location>
        <begin position="511"/>
        <end position="538"/>
    </location>
</feature>
<dbReference type="EMBL" id="JXLN01010345">
    <property type="protein sequence ID" value="KPM05533.1"/>
    <property type="molecule type" value="Genomic_DNA"/>
</dbReference>
<dbReference type="InterPro" id="IPR000436">
    <property type="entry name" value="Sushi_SCR_CCP_dom"/>
</dbReference>
<evidence type="ECO:0000256" key="3">
    <source>
        <dbReference type="ARBA" id="ARBA00022729"/>
    </source>
</evidence>
<comment type="caution">
    <text evidence="8">Lacks conserved residue(s) required for the propagation of feature annotation.</text>
</comment>
<keyword evidence="2" id="KW-0479">Metal-binding</keyword>
<dbReference type="VEuPathDB" id="VectorBase:SSCA003290"/>
<feature type="compositionally biased region" description="Polar residues" evidence="9">
    <location>
        <begin position="626"/>
        <end position="641"/>
    </location>
</feature>
<dbReference type="GO" id="GO:0046872">
    <property type="term" value="F:metal ion binding"/>
    <property type="evidence" value="ECO:0007669"/>
    <property type="project" value="UniProtKB-KW"/>
</dbReference>
<organism evidence="11 12">
    <name type="scientific">Sarcoptes scabiei</name>
    <name type="common">Itch mite</name>
    <name type="synonym">Acarus scabiei</name>
    <dbReference type="NCBI Taxonomy" id="52283"/>
    <lineage>
        <taxon>Eukaryota</taxon>
        <taxon>Metazoa</taxon>
        <taxon>Ecdysozoa</taxon>
        <taxon>Arthropoda</taxon>
        <taxon>Chelicerata</taxon>
        <taxon>Arachnida</taxon>
        <taxon>Acari</taxon>
        <taxon>Acariformes</taxon>
        <taxon>Sarcoptiformes</taxon>
        <taxon>Astigmata</taxon>
        <taxon>Psoroptidia</taxon>
        <taxon>Sarcoptoidea</taxon>
        <taxon>Sarcoptidae</taxon>
        <taxon>Sarcoptinae</taxon>
        <taxon>Sarcoptes</taxon>
    </lineage>
</organism>
<evidence type="ECO:0000256" key="8">
    <source>
        <dbReference type="PROSITE-ProRule" id="PRU00302"/>
    </source>
</evidence>
<dbReference type="InterPro" id="IPR035976">
    <property type="entry name" value="Sushi/SCR/CCP_sf"/>
</dbReference>
<dbReference type="CDD" id="cd00037">
    <property type="entry name" value="CLECT"/>
    <property type="match status" value="1"/>
</dbReference>
<keyword evidence="7" id="KW-0325">Glycoprotein</keyword>
<evidence type="ECO:0000313" key="11">
    <source>
        <dbReference type="EMBL" id="KPM05533.1"/>
    </source>
</evidence>
<keyword evidence="10" id="KW-0812">Transmembrane</keyword>
<feature type="disulfide bond" evidence="8">
    <location>
        <begin position="451"/>
        <end position="478"/>
    </location>
</feature>
<feature type="transmembrane region" description="Helical" evidence="10">
    <location>
        <begin position="746"/>
        <end position="772"/>
    </location>
</feature>
<protein>
    <submittedName>
        <fullName evidence="11">Uncharacterized protein</fullName>
    </submittedName>
</protein>
<evidence type="ECO:0000256" key="9">
    <source>
        <dbReference type="SAM" id="MobiDB-lite"/>
    </source>
</evidence>
<dbReference type="Pfam" id="PF22633">
    <property type="entry name" value="F5_F8_type_C_2"/>
    <property type="match status" value="1"/>
</dbReference>
<dbReference type="CDD" id="cd00033">
    <property type="entry name" value="CCP"/>
    <property type="match status" value="4"/>
</dbReference>
<evidence type="ECO:0000256" key="7">
    <source>
        <dbReference type="ARBA" id="ARBA00023180"/>
    </source>
</evidence>
<keyword evidence="4" id="KW-0677">Repeat</keyword>
<dbReference type="Gene3D" id="2.60.120.260">
    <property type="entry name" value="Galactose-binding domain-like"/>
    <property type="match status" value="1"/>
</dbReference>
<feature type="non-terminal residue" evidence="11">
    <location>
        <position position="1"/>
    </location>
</feature>
<evidence type="ECO:0000256" key="2">
    <source>
        <dbReference type="ARBA" id="ARBA00022723"/>
    </source>
</evidence>
<dbReference type="InterPro" id="IPR016187">
    <property type="entry name" value="CTDL_fold"/>
</dbReference>
<keyword evidence="6 8" id="KW-1015">Disulfide bond</keyword>
<reference evidence="11 12" key="1">
    <citation type="journal article" date="2015" name="Parasit. Vectors">
        <title>Draft genome of the scabies mite.</title>
        <authorList>
            <person name="Rider S.D.Jr."/>
            <person name="Morgan M.S."/>
            <person name="Arlian L.G."/>
        </authorList>
    </citation>
    <scope>NUCLEOTIDE SEQUENCE [LARGE SCALE GENOMIC DNA]</scope>
    <source>
        <strain evidence="11">Arlian Lab</strain>
    </source>
</reference>
<evidence type="ECO:0000256" key="5">
    <source>
        <dbReference type="ARBA" id="ARBA00022837"/>
    </source>
</evidence>
<dbReference type="Pfam" id="PF00059">
    <property type="entry name" value="Lectin_C"/>
    <property type="match status" value="1"/>
</dbReference>
<keyword evidence="10" id="KW-0472">Membrane</keyword>
<dbReference type="Pfam" id="PF00084">
    <property type="entry name" value="Sushi"/>
    <property type="match status" value="4"/>
</dbReference>
<dbReference type="PROSITE" id="PS50923">
    <property type="entry name" value="SUSHI"/>
    <property type="match status" value="4"/>
</dbReference>
<dbReference type="InterPro" id="IPR006585">
    <property type="entry name" value="FTP1"/>
</dbReference>
<evidence type="ECO:0000313" key="12">
    <source>
        <dbReference type="Proteomes" id="UP000616769"/>
    </source>
</evidence>
<dbReference type="SUPFAM" id="SSF49785">
    <property type="entry name" value="Galactose-binding domain-like"/>
    <property type="match status" value="1"/>
</dbReference>
<sequence>ETKKDVQRCSYPGSPAHASISFLNERLTPGTVASYTCDNGYELLGPSRRVCQQNGTWTPLGIPFCVLNVAVGKAAMQSSTVGQGHSQKAVDGSSSSFFNPSSCTMTEAERAPWFYVNLLEPVLVQLIRIDFGASCCQGRPATITVRVGNNRPDLGTNPVCRKFSGLIEEGRPLYLPCTRPMAGAFVSVQLESSGSASPLSICELFVYTDHALSIEQCPTFRDKPLGGTSTYDGKCYIFYNEQPLNLENAKKFCDVRGGTLVDETSPALQGFLSWELYRRHRNDPNGQYWLGAIRDPRTHLNWKWINGKDVSISFWNMPIGRENCSRFDGTKGWLWSDTNCNAKLNYICQHRPLSCGRPERPPNSTVLIRSVDVGQTIEYLCNEGNLIIGPNIRTCMSNGFFSEYAPKCKCKWRIEKLFRHIECGQPQSIKNGMFILNNSTRSYLSTLSYQCDEGHVLVGRGNLICDSDGLWNGPPPRCEPVLCPNPPSIEKGRSVLISNSTRFDSVVEYACDFGYELIGNQFLQCNRAGYWDGQPGYCVEKILPDNSSIMPDNFDLNNETIISTTTPSTTTTTTPTTTMFPTTFFDFNPIRNSQNTIEMQEKKTTTSSQSKLSSLDHPHHAIDHSTVSELNPYNNRESSNIIGPFSTPSTTITSSRQTTNESSSILSTIVPSTTTSTVSNRFEYNHSFRKLGNISPHSNNLNLRSNVSHPSATEKVDHNEILDNFGNNPKGIIGKPSRIAAARLNMGGIIALGIFGGFVFLAAVITIIVIIVRSFKTFRMKHSHSSLDAQTISTFDSSNGDNPGFYHKYASAWSQLQSSAIR</sequence>
<proteinExistence type="predicted"/>
<dbReference type="Gene3D" id="2.10.70.10">
    <property type="entry name" value="Complement Module, domain 1"/>
    <property type="match status" value="4"/>
</dbReference>
<dbReference type="PANTHER" id="PTHR46393:SF7">
    <property type="entry name" value="COMPLEMENT C2"/>
    <property type="match status" value="1"/>
</dbReference>
<feature type="disulfide bond" evidence="8">
    <location>
        <begin position="381"/>
        <end position="408"/>
    </location>
</feature>
<evidence type="ECO:0000256" key="1">
    <source>
        <dbReference type="ARBA" id="ARBA00022659"/>
    </source>
</evidence>
<evidence type="ECO:0000256" key="4">
    <source>
        <dbReference type="ARBA" id="ARBA00022737"/>
    </source>
</evidence>
<dbReference type="SUPFAM" id="SSF56436">
    <property type="entry name" value="C-type lectin-like"/>
    <property type="match status" value="1"/>
</dbReference>
<dbReference type="InterPro" id="IPR008979">
    <property type="entry name" value="Galactose-bd-like_sf"/>
</dbReference>
<dbReference type="OrthoDB" id="547680at2759"/>
<dbReference type="AlphaFoldDB" id="A0A132A3L4"/>
<keyword evidence="10" id="KW-1133">Transmembrane helix</keyword>
<feature type="region of interest" description="Disordered" evidence="9">
    <location>
        <begin position="626"/>
        <end position="666"/>
    </location>
</feature>
<dbReference type="InterPro" id="IPR001304">
    <property type="entry name" value="C-type_lectin-like"/>
</dbReference>
<accession>A0A132A3L4</accession>
<dbReference type="InterPro" id="IPR016186">
    <property type="entry name" value="C-type_lectin-like/link_sf"/>
</dbReference>
<evidence type="ECO:0000256" key="6">
    <source>
        <dbReference type="ARBA" id="ARBA00023157"/>
    </source>
</evidence>
<dbReference type="SMART" id="SM00034">
    <property type="entry name" value="CLECT"/>
    <property type="match status" value="1"/>
</dbReference>
<dbReference type="Proteomes" id="UP000616769">
    <property type="component" value="Unassembled WGS sequence"/>
</dbReference>
<evidence type="ECO:0000256" key="10">
    <source>
        <dbReference type="SAM" id="Phobius"/>
    </source>
</evidence>
<name>A0A132A3L4_SARSC</name>
<gene>
    <name evidence="11" type="ORF">QR98_0039980</name>
</gene>
<keyword evidence="3" id="KW-0732">Signal</keyword>
<keyword evidence="1 8" id="KW-0768">Sushi</keyword>
<dbReference type="PROSITE" id="PS50041">
    <property type="entry name" value="C_TYPE_LECTIN_2"/>
    <property type="match status" value="1"/>
</dbReference>
<comment type="caution">
    <text evidence="11">The sequence shown here is derived from an EMBL/GenBank/DDBJ whole genome shotgun (WGS) entry which is preliminary data.</text>
</comment>
<dbReference type="SMART" id="SM00607">
    <property type="entry name" value="FTP"/>
    <property type="match status" value="1"/>
</dbReference>
<dbReference type="SMART" id="SM00032">
    <property type="entry name" value="CCP"/>
    <property type="match status" value="4"/>
</dbReference>
<dbReference type="SUPFAM" id="SSF57535">
    <property type="entry name" value="Complement control module/SCR domain"/>
    <property type="match status" value="4"/>
</dbReference>